<gene>
    <name evidence="1" type="ORF">CLIB1444_04S05798</name>
</gene>
<proteinExistence type="predicted"/>
<evidence type="ECO:0000313" key="1">
    <source>
        <dbReference type="EMBL" id="CAH6720693.1"/>
    </source>
</evidence>
<dbReference type="EMBL" id="CALSDN010000004">
    <property type="protein sequence ID" value="CAH6720693.1"/>
    <property type="molecule type" value="Genomic_DNA"/>
</dbReference>
<accession>A0ACA9Y6U6</accession>
<evidence type="ECO:0000313" key="2">
    <source>
        <dbReference type="Proteomes" id="UP001152531"/>
    </source>
</evidence>
<protein>
    <submittedName>
        <fullName evidence="1">Actin-related protein 2/3 complex subunit 5</fullName>
    </submittedName>
</protein>
<keyword evidence="2" id="KW-1185">Reference proteome</keyword>
<sequence length="154" mass="17835">MEDWRRIDIDALEADNFLTKEELVPSIDSNLSLQDISNIINECRNYLTKGKFLESLQLGLDNPPYLFDQSVKDQYNELMFEVLCSIKNNNNDVSPIIKNLSTKQQDVLIKYLYKIMNTSYGSKQGGLMLVWFEKTIEITGLGPIIRFMSDRRTV</sequence>
<organism evidence="1 2">
    <name type="scientific">[Candida] jaroonii</name>
    <dbReference type="NCBI Taxonomy" id="467808"/>
    <lineage>
        <taxon>Eukaryota</taxon>
        <taxon>Fungi</taxon>
        <taxon>Dikarya</taxon>
        <taxon>Ascomycota</taxon>
        <taxon>Saccharomycotina</taxon>
        <taxon>Pichiomycetes</taxon>
        <taxon>Debaryomycetaceae</taxon>
        <taxon>Yamadazyma</taxon>
    </lineage>
</organism>
<name>A0ACA9Y6U6_9ASCO</name>
<reference evidence="1" key="1">
    <citation type="submission" date="2022-06" db="EMBL/GenBank/DDBJ databases">
        <authorList>
            <person name="Legras J.-L."/>
            <person name="Devillers H."/>
            <person name="Grondin C."/>
        </authorList>
    </citation>
    <scope>NUCLEOTIDE SEQUENCE</scope>
    <source>
        <strain evidence="1">CLIB 1444</strain>
    </source>
</reference>
<dbReference type="Proteomes" id="UP001152531">
    <property type="component" value="Unassembled WGS sequence"/>
</dbReference>
<comment type="caution">
    <text evidence="1">The sequence shown here is derived from an EMBL/GenBank/DDBJ whole genome shotgun (WGS) entry which is preliminary data.</text>
</comment>